<evidence type="ECO:0000313" key="3">
    <source>
        <dbReference type="EMBL" id="MDS0296503.1"/>
    </source>
</evidence>
<keyword evidence="4" id="KW-1185">Reference proteome</keyword>
<comment type="caution">
    <text evidence="3">The sequence shown here is derived from an EMBL/GenBank/DDBJ whole genome shotgun (WGS) entry which is preliminary data.</text>
</comment>
<dbReference type="Pfam" id="PF22640">
    <property type="entry name" value="ManC_GMP_beta-helix"/>
    <property type="match status" value="1"/>
</dbReference>
<dbReference type="InterPro" id="IPR054566">
    <property type="entry name" value="ManC/GMP-like_b-helix"/>
</dbReference>
<dbReference type="Proteomes" id="UP001254813">
    <property type="component" value="Unassembled WGS sequence"/>
</dbReference>
<proteinExistence type="predicted"/>
<dbReference type="PANTHER" id="PTHR46390:SF1">
    <property type="entry name" value="MANNOSE-1-PHOSPHATE GUANYLYLTRANSFERASE"/>
    <property type="match status" value="1"/>
</dbReference>
<name>A0ABU2G8D1_9EURY</name>
<dbReference type="RefSeq" id="WP_310930512.1">
    <property type="nucleotide sequence ID" value="NZ_JAMQOQ010000006.1"/>
</dbReference>
<organism evidence="3 4">
    <name type="scientific">Halogeometricum luteum</name>
    <dbReference type="NCBI Taxonomy" id="2950537"/>
    <lineage>
        <taxon>Archaea</taxon>
        <taxon>Methanobacteriati</taxon>
        <taxon>Methanobacteriota</taxon>
        <taxon>Stenosarchaea group</taxon>
        <taxon>Halobacteria</taxon>
        <taxon>Halobacteriales</taxon>
        <taxon>Haloferacaceae</taxon>
        <taxon>Halogeometricum</taxon>
    </lineage>
</organism>
<dbReference type="InterPro" id="IPR029044">
    <property type="entry name" value="Nucleotide-diphossugar_trans"/>
</dbReference>
<evidence type="ECO:0000259" key="2">
    <source>
        <dbReference type="Pfam" id="PF22640"/>
    </source>
</evidence>
<dbReference type="PANTHER" id="PTHR46390">
    <property type="entry name" value="MANNOSE-1-PHOSPHATE GUANYLYLTRANSFERASE"/>
    <property type="match status" value="1"/>
</dbReference>
<gene>
    <name evidence="3" type="ORF">NDI79_20220</name>
</gene>
<reference evidence="3 4" key="1">
    <citation type="submission" date="2022-06" db="EMBL/GenBank/DDBJ databases">
        <title>Halogeometricum sp. a new haloarchaeum isolate from saline soil.</title>
        <authorList>
            <person name="Strakova D."/>
            <person name="Galisteo C."/>
            <person name="Sanchez-Porro C."/>
            <person name="Ventosa A."/>
        </authorList>
    </citation>
    <scope>NUCLEOTIDE SEQUENCE [LARGE SCALE GENOMIC DNA]</scope>
    <source>
        <strain evidence="4">S3BR25-2</strain>
    </source>
</reference>
<dbReference type="InterPro" id="IPR051161">
    <property type="entry name" value="Mannose-6P_isomerase_type2"/>
</dbReference>
<feature type="domain" description="Nucleotidyl transferase" evidence="1">
    <location>
        <begin position="11"/>
        <end position="286"/>
    </location>
</feature>
<dbReference type="Gene3D" id="3.90.550.10">
    <property type="entry name" value="Spore Coat Polysaccharide Biosynthesis Protein SpsA, Chain A"/>
    <property type="match status" value="1"/>
</dbReference>
<protein>
    <submittedName>
        <fullName evidence="3">Sugar phosphate nucleotidyltransferase</fullName>
    </submittedName>
</protein>
<accession>A0ABU2G8D1</accession>
<dbReference type="InterPro" id="IPR049577">
    <property type="entry name" value="GMPP_N"/>
</dbReference>
<dbReference type="CDD" id="cd02509">
    <property type="entry name" value="GDP-M1P_Guanylyltransferase"/>
    <property type="match status" value="1"/>
</dbReference>
<dbReference type="InterPro" id="IPR005835">
    <property type="entry name" value="NTP_transferase_dom"/>
</dbReference>
<dbReference type="SUPFAM" id="SSF159283">
    <property type="entry name" value="Guanosine diphospho-D-mannose pyrophosphorylase/mannose-6-phosphate isomerase linker domain"/>
    <property type="match status" value="1"/>
</dbReference>
<evidence type="ECO:0000259" key="1">
    <source>
        <dbReference type="Pfam" id="PF00483"/>
    </source>
</evidence>
<dbReference type="Pfam" id="PF00483">
    <property type="entry name" value="NTP_transferase"/>
    <property type="match status" value="1"/>
</dbReference>
<feature type="domain" description="MannoseP isomerase/GMP-like beta-helix" evidence="2">
    <location>
        <begin position="299"/>
        <end position="349"/>
    </location>
</feature>
<evidence type="ECO:0000313" key="4">
    <source>
        <dbReference type="Proteomes" id="UP001254813"/>
    </source>
</evidence>
<sequence>MTDLSKKPVVALVLAGGTGSRLYPASRADRPKQFLSLLGEESLLSRTVERAREAADEVVVSTRPSFAEAVPDHAPDAEVVVEPAARDTGPALVYATHRIRELYGDCVVVALPSDHRVEGEFADVMRRGARVAADTGSLVTFGVEPTRPDTGYGYIEPGAFASEGGGGSETGERGGDDYAPVAAFHEKPDAETAEAYVDAGHYWNAGIFAWTPASLIDAARDTPLSGLVAALDAGDDPETAFADVPEVSIDYGVMERADDAVVVPATFEWDDLGSWDALERVLDADEDGSVVAGDATLRSVDAADNVVAGDDKHVSLVGVSDLAVVAWDDRVLVVPKSRAQDVRALADELKSRGEF</sequence>
<dbReference type="SUPFAM" id="SSF53448">
    <property type="entry name" value="Nucleotide-diphospho-sugar transferases"/>
    <property type="match status" value="1"/>
</dbReference>
<dbReference type="EMBL" id="JAMQOQ010000006">
    <property type="protein sequence ID" value="MDS0296503.1"/>
    <property type="molecule type" value="Genomic_DNA"/>
</dbReference>